<feature type="domain" description="Sushi" evidence="5">
    <location>
        <begin position="148"/>
        <end position="212"/>
    </location>
</feature>
<dbReference type="PANTHER" id="PTHR45656:SF15">
    <property type="entry name" value="SUSHI DOMAIN-CONTAINING PROTEIN"/>
    <property type="match status" value="1"/>
</dbReference>
<reference evidence="6" key="2">
    <citation type="submission" date="2025-09" db="UniProtKB">
        <authorList>
            <consortium name="Ensembl"/>
        </authorList>
    </citation>
    <scope>IDENTIFICATION</scope>
</reference>
<evidence type="ECO:0000259" key="5">
    <source>
        <dbReference type="PROSITE" id="PS50923"/>
    </source>
</evidence>
<reference evidence="6" key="1">
    <citation type="submission" date="2025-08" db="UniProtKB">
        <authorList>
            <consortium name="Ensembl"/>
        </authorList>
    </citation>
    <scope>IDENTIFICATION</scope>
</reference>
<keyword evidence="3" id="KW-0768">Sushi</keyword>
<dbReference type="InterPro" id="IPR051277">
    <property type="entry name" value="SEZ6_CSMD_C4BPB_Regulators"/>
</dbReference>
<sequence length="307" mass="32641">RSCARPRAPGASPTRAAQVPFCFLAAGCGTPPTLLFAELNKEHKNQTEFPTGTTVKYSCGPGYAKHPQIPPTITCLENQTWSDPQEFCKRKRCEHPGEPENGRVIVTTDVMFGSTFPRGPRRGRRSRLLPGGGSGAARSEPPCASAAIMCQPPPDIPRGTHSGRHTDNFSFAAVVTYTCEPGHALTGEASIFCTTEDGLHGVWSAPPPRERAGEQVPEQVPVPPSDTHSITSSSFPLLFQGCSACPHQTLLVGSTAAIPRTPLPWEHSCTTAASLASSLLGMSLSVVRHTEPGAVLYLAAKVCPCSY</sequence>
<dbReference type="Gene3D" id="2.10.70.10">
    <property type="entry name" value="Complement Module, domain 1"/>
    <property type="match status" value="2"/>
</dbReference>
<dbReference type="CDD" id="cd00033">
    <property type="entry name" value="CCP"/>
    <property type="match status" value="2"/>
</dbReference>
<dbReference type="SUPFAM" id="SSF57535">
    <property type="entry name" value="Complement control module/SCR domain"/>
    <property type="match status" value="2"/>
</dbReference>
<name>A0A8C6Z8N2_NOTPE</name>
<protein>
    <recommendedName>
        <fullName evidence="5">Sushi domain-containing protein</fullName>
    </recommendedName>
</protein>
<dbReference type="Pfam" id="PF00084">
    <property type="entry name" value="Sushi"/>
    <property type="match status" value="2"/>
</dbReference>
<feature type="disulfide bond" evidence="3">
    <location>
        <begin position="150"/>
        <end position="193"/>
    </location>
</feature>
<feature type="region of interest" description="Disordered" evidence="4">
    <location>
        <begin position="113"/>
        <end position="141"/>
    </location>
</feature>
<evidence type="ECO:0000256" key="3">
    <source>
        <dbReference type="PROSITE-ProRule" id="PRU00302"/>
    </source>
</evidence>
<dbReference type="SMART" id="SM00032">
    <property type="entry name" value="CCP"/>
    <property type="match status" value="2"/>
</dbReference>
<keyword evidence="7" id="KW-1185">Reference proteome</keyword>
<dbReference type="AlphaFoldDB" id="A0A8C6Z8N2"/>
<comment type="caution">
    <text evidence="3">Lacks conserved residue(s) required for the propagation of feature annotation.</text>
</comment>
<organism evidence="6 7">
    <name type="scientific">Nothoprocta perdicaria</name>
    <name type="common">Chilean tinamou</name>
    <name type="synonym">Crypturus perdicarius</name>
    <dbReference type="NCBI Taxonomy" id="30464"/>
    <lineage>
        <taxon>Eukaryota</taxon>
        <taxon>Metazoa</taxon>
        <taxon>Chordata</taxon>
        <taxon>Craniata</taxon>
        <taxon>Vertebrata</taxon>
        <taxon>Euteleostomi</taxon>
        <taxon>Archelosauria</taxon>
        <taxon>Archosauria</taxon>
        <taxon>Dinosauria</taxon>
        <taxon>Saurischia</taxon>
        <taxon>Theropoda</taxon>
        <taxon>Coelurosauria</taxon>
        <taxon>Aves</taxon>
        <taxon>Palaeognathae</taxon>
        <taxon>Tinamiformes</taxon>
        <taxon>Tinamidae</taxon>
        <taxon>Nothoprocta</taxon>
    </lineage>
</organism>
<dbReference type="PROSITE" id="PS50923">
    <property type="entry name" value="SUSHI"/>
    <property type="match status" value="2"/>
</dbReference>
<proteinExistence type="predicted"/>
<dbReference type="Ensembl" id="ENSNPET00000010517.1">
    <property type="protein sequence ID" value="ENSNPEP00000010257.1"/>
    <property type="gene ID" value="ENSNPEG00000007693.1"/>
</dbReference>
<dbReference type="InterPro" id="IPR000436">
    <property type="entry name" value="Sushi_SCR_CCP_dom"/>
</dbReference>
<feature type="region of interest" description="Disordered" evidence="4">
    <location>
        <begin position="208"/>
        <end position="227"/>
    </location>
</feature>
<feature type="domain" description="Sushi" evidence="5">
    <location>
        <begin position="26"/>
        <end position="90"/>
    </location>
</feature>
<accession>A0A8C6Z8N2</accession>
<dbReference type="PANTHER" id="PTHR45656">
    <property type="entry name" value="PROTEIN CBR-CLEC-78"/>
    <property type="match status" value="1"/>
</dbReference>
<keyword evidence="1" id="KW-0677">Repeat</keyword>
<keyword evidence="2 3" id="KW-1015">Disulfide bond</keyword>
<dbReference type="InterPro" id="IPR035976">
    <property type="entry name" value="Sushi/SCR/CCP_sf"/>
</dbReference>
<evidence type="ECO:0000256" key="4">
    <source>
        <dbReference type="SAM" id="MobiDB-lite"/>
    </source>
</evidence>
<evidence type="ECO:0000313" key="6">
    <source>
        <dbReference type="Ensembl" id="ENSNPEP00000010257.1"/>
    </source>
</evidence>
<evidence type="ECO:0000256" key="1">
    <source>
        <dbReference type="ARBA" id="ARBA00022737"/>
    </source>
</evidence>
<dbReference type="Proteomes" id="UP000694420">
    <property type="component" value="Unplaced"/>
</dbReference>
<evidence type="ECO:0000313" key="7">
    <source>
        <dbReference type="Proteomes" id="UP000694420"/>
    </source>
</evidence>
<evidence type="ECO:0000256" key="2">
    <source>
        <dbReference type="ARBA" id="ARBA00023157"/>
    </source>
</evidence>